<dbReference type="InterPro" id="IPR009057">
    <property type="entry name" value="Homeodomain-like_sf"/>
</dbReference>
<protein>
    <submittedName>
        <fullName evidence="9">Uncharacterized protein</fullName>
    </submittedName>
</protein>
<evidence type="ECO:0000259" key="7">
    <source>
        <dbReference type="PROSITE" id="PS51293"/>
    </source>
</evidence>
<reference evidence="9 10" key="1">
    <citation type="submission" date="2016-05" db="EMBL/GenBank/DDBJ databases">
        <title>Nuclear genome of Blastocystis sp. subtype 1 NandII.</title>
        <authorList>
            <person name="Gentekaki E."/>
            <person name="Curtis B."/>
            <person name="Stairs C."/>
            <person name="Eme L."/>
            <person name="Herman E."/>
            <person name="Klimes V."/>
            <person name="Arias M.C."/>
            <person name="Elias M."/>
            <person name="Hilliou F."/>
            <person name="Klute M."/>
            <person name="Malik S.-B."/>
            <person name="Pightling A."/>
            <person name="Rachubinski R."/>
            <person name="Salas D."/>
            <person name="Schlacht A."/>
            <person name="Suga H."/>
            <person name="Archibald J."/>
            <person name="Ball S.G."/>
            <person name="Clark G."/>
            <person name="Dacks J."/>
            <person name="Van Der Giezen M."/>
            <person name="Tsaousis A."/>
            <person name="Roger A."/>
        </authorList>
    </citation>
    <scope>NUCLEOTIDE SEQUENCE [LARGE SCALE GENOMIC DNA]</scope>
    <source>
        <strain evidence="10">ATCC 50177 / NandII</strain>
    </source>
</reference>
<proteinExistence type="predicted"/>
<dbReference type="InterPro" id="IPR017884">
    <property type="entry name" value="SANT_dom"/>
</dbReference>
<evidence type="ECO:0000313" key="9">
    <source>
        <dbReference type="EMBL" id="OAO12059.1"/>
    </source>
</evidence>
<dbReference type="Gene3D" id="1.10.10.60">
    <property type="entry name" value="Homeodomain-like"/>
    <property type="match status" value="1"/>
</dbReference>
<dbReference type="SUPFAM" id="SSF46689">
    <property type="entry name" value="Homeodomain-like"/>
    <property type="match status" value="1"/>
</dbReference>
<dbReference type="PROSITE" id="PS50090">
    <property type="entry name" value="MYB_LIKE"/>
    <property type="match status" value="1"/>
</dbReference>
<evidence type="ECO:0000259" key="6">
    <source>
        <dbReference type="PROSITE" id="PS50090"/>
    </source>
</evidence>
<keyword evidence="1" id="KW-0805">Transcription regulation</keyword>
<evidence type="ECO:0000256" key="4">
    <source>
        <dbReference type="ARBA" id="ARBA00023242"/>
    </source>
</evidence>
<evidence type="ECO:0000313" key="10">
    <source>
        <dbReference type="Proteomes" id="UP000078348"/>
    </source>
</evidence>
<dbReference type="Pfam" id="PF00249">
    <property type="entry name" value="Myb_DNA-binding"/>
    <property type="match status" value="1"/>
</dbReference>
<feature type="region of interest" description="Disordered" evidence="5">
    <location>
        <begin position="233"/>
        <end position="262"/>
    </location>
</feature>
<comment type="caution">
    <text evidence="9">The sequence shown here is derived from an EMBL/GenBank/DDBJ whole genome shotgun (WGS) entry which is preliminary data.</text>
</comment>
<dbReference type="Proteomes" id="UP000078348">
    <property type="component" value="Unassembled WGS sequence"/>
</dbReference>
<dbReference type="NCBIfam" id="TIGR01557">
    <property type="entry name" value="myb_SHAQKYF"/>
    <property type="match status" value="1"/>
</dbReference>
<dbReference type="GO" id="GO:0003677">
    <property type="term" value="F:DNA binding"/>
    <property type="evidence" value="ECO:0007669"/>
    <property type="project" value="UniProtKB-KW"/>
</dbReference>
<gene>
    <name evidence="9" type="ORF">AV274_6273</name>
</gene>
<dbReference type="CDD" id="cd00167">
    <property type="entry name" value="SANT"/>
    <property type="match status" value="1"/>
</dbReference>
<dbReference type="OrthoDB" id="118550at2759"/>
<organism evidence="9 10">
    <name type="scientific">Blastocystis sp. subtype 1 (strain ATCC 50177 / NandII)</name>
    <dbReference type="NCBI Taxonomy" id="478820"/>
    <lineage>
        <taxon>Eukaryota</taxon>
        <taxon>Sar</taxon>
        <taxon>Stramenopiles</taxon>
        <taxon>Bigyra</taxon>
        <taxon>Opalozoa</taxon>
        <taxon>Opalinata</taxon>
        <taxon>Blastocystidae</taxon>
        <taxon>Blastocystis</taxon>
    </lineage>
</organism>
<dbReference type="PROSITE" id="PS51293">
    <property type="entry name" value="SANT"/>
    <property type="match status" value="1"/>
</dbReference>
<sequence length="472" mass="51790">MSASIPHTDSSTVGRWSDEEHQRFLRGFELYKNDWKAVADVVKTRTMIQVRSHAQKYFAKGKRPATSEVASPTVFSPSPLPFVPFVQGKQQTEDEIVQEVLQATEENTDQRYDKYSTAMLRLLQRRNERMASFQNGDGTGVVPNKSDSVSKVLEAMLRDDILPKNLKYEIASWVLGSLMQYPLASDEEMRKRIEREFDSIEPCDFIPFQRLEDAQLNVTNMEDEVKSFLQSRQPFPLSPRAPQSPSNQSVASKQDESDDQQVAQSLLSLKLHGSASVPVGASVSSPEVVAVSQSAPAAIQANDASGDGTSTSIELKPTSPVMPPESAIPAVPVVPMVPPPGLVNANSQMSVPLQPTLPFSLITLSRKELVAFVQCSASVKRPSEFASNRVITLQSKQDPSGQRGDCVRVQRVEHALDAMPIAQLVSPDSREPVGFLIPTEVNALEVPNAILLPAASQEKSSPLYSINIPLQD</sequence>
<keyword evidence="3" id="KW-0804">Transcription</keyword>
<evidence type="ECO:0000256" key="5">
    <source>
        <dbReference type="SAM" id="MobiDB-lite"/>
    </source>
</evidence>
<feature type="compositionally biased region" description="Polar residues" evidence="5">
    <location>
        <begin position="241"/>
        <end position="252"/>
    </location>
</feature>
<dbReference type="PROSITE" id="PS51294">
    <property type="entry name" value="HTH_MYB"/>
    <property type="match status" value="1"/>
</dbReference>
<dbReference type="AlphaFoldDB" id="A0A196S7U0"/>
<dbReference type="PANTHER" id="PTHR12802">
    <property type="entry name" value="SWI/SNF COMPLEX-RELATED"/>
    <property type="match status" value="1"/>
</dbReference>
<keyword evidence="4" id="KW-0539">Nucleus</keyword>
<dbReference type="PANTHER" id="PTHR12802:SF155">
    <property type="entry name" value="DEUBIQUITINASE MYSM1"/>
    <property type="match status" value="1"/>
</dbReference>
<keyword evidence="2" id="KW-0238">DNA-binding</keyword>
<evidence type="ECO:0000259" key="8">
    <source>
        <dbReference type="PROSITE" id="PS51294"/>
    </source>
</evidence>
<dbReference type="EMBL" id="LXWW01000566">
    <property type="protein sequence ID" value="OAO12059.1"/>
    <property type="molecule type" value="Genomic_DNA"/>
</dbReference>
<dbReference type="InterPro" id="IPR017930">
    <property type="entry name" value="Myb_dom"/>
</dbReference>
<evidence type="ECO:0000256" key="3">
    <source>
        <dbReference type="ARBA" id="ARBA00023163"/>
    </source>
</evidence>
<feature type="domain" description="HTH myb-type" evidence="8">
    <location>
        <begin position="14"/>
        <end position="62"/>
    </location>
</feature>
<feature type="domain" description="SANT" evidence="7">
    <location>
        <begin position="11"/>
        <end position="62"/>
    </location>
</feature>
<dbReference type="STRING" id="478820.A0A196S7U0"/>
<keyword evidence="10" id="KW-1185">Reference proteome</keyword>
<evidence type="ECO:0000256" key="1">
    <source>
        <dbReference type="ARBA" id="ARBA00023015"/>
    </source>
</evidence>
<feature type="domain" description="Myb-like" evidence="6">
    <location>
        <begin position="14"/>
        <end position="58"/>
    </location>
</feature>
<dbReference type="InterPro" id="IPR006447">
    <property type="entry name" value="Myb_dom_plants"/>
</dbReference>
<evidence type="ECO:0000256" key="2">
    <source>
        <dbReference type="ARBA" id="ARBA00023125"/>
    </source>
</evidence>
<dbReference type="SMART" id="SM00717">
    <property type="entry name" value="SANT"/>
    <property type="match status" value="1"/>
</dbReference>
<name>A0A196S7U0_BLAHN</name>
<dbReference type="InterPro" id="IPR001005">
    <property type="entry name" value="SANT/Myb"/>
</dbReference>
<accession>A0A196S7U0</accession>